<organism evidence="3 4">
    <name type="scientific">Nocardioides cavernaquae</name>
    <dbReference type="NCBI Taxonomy" id="2321396"/>
    <lineage>
        <taxon>Bacteria</taxon>
        <taxon>Bacillati</taxon>
        <taxon>Actinomycetota</taxon>
        <taxon>Actinomycetes</taxon>
        <taxon>Propionibacteriales</taxon>
        <taxon>Nocardioidaceae</taxon>
        <taxon>Nocardioides</taxon>
    </lineage>
</organism>
<accession>A0A3A5H5L9</accession>
<sequence>MSRHAPFAPRRGGARATTWWGRAWLRSVEESAYGEGDLRAGRRLARAGVVGGILVEPGRLVASLAVPEGGSVTASVVLPILAAAERDALVEVVGAEAGRIAALLSGDLPEGLADHLEEAGVELIPSSFASSCTCDAWVQPCGHAIALLTQVAWLSEADPLVLLALHGVPREELLAQLADRVGPADRAGDAGGQVTAEPDLDAAEDAARFAAYLLSRVDPDQER</sequence>
<evidence type="ECO:0000256" key="1">
    <source>
        <dbReference type="PROSITE-ProRule" id="PRU00325"/>
    </source>
</evidence>
<keyword evidence="1" id="KW-0479">Metal-binding</keyword>
<protein>
    <recommendedName>
        <fullName evidence="2">SWIM-type domain-containing protein</fullName>
    </recommendedName>
</protein>
<dbReference type="GO" id="GO:0008270">
    <property type="term" value="F:zinc ion binding"/>
    <property type="evidence" value="ECO:0007669"/>
    <property type="project" value="UniProtKB-KW"/>
</dbReference>
<evidence type="ECO:0000313" key="4">
    <source>
        <dbReference type="Proteomes" id="UP000276542"/>
    </source>
</evidence>
<proteinExistence type="predicted"/>
<dbReference type="PANTHER" id="PTHR38133">
    <property type="entry name" value="SLR1429 PROTEIN"/>
    <property type="match status" value="1"/>
</dbReference>
<gene>
    <name evidence="3" type="ORF">D4739_06175</name>
</gene>
<comment type="caution">
    <text evidence="3">The sequence shown here is derived from an EMBL/GenBank/DDBJ whole genome shotgun (WGS) entry which is preliminary data.</text>
</comment>
<dbReference type="Proteomes" id="UP000276542">
    <property type="component" value="Unassembled WGS sequence"/>
</dbReference>
<reference evidence="4" key="1">
    <citation type="submission" date="2018-09" db="EMBL/GenBank/DDBJ databases">
        <authorList>
            <person name="Zhu H."/>
        </authorList>
    </citation>
    <scope>NUCLEOTIDE SEQUENCE [LARGE SCALE GENOMIC DNA]</scope>
    <source>
        <strain evidence="4">K1W22B-1</strain>
    </source>
</reference>
<keyword evidence="4" id="KW-1185">Reference proteome</keyword>
<dbReference type="PANTHER" id="PTHR38133:SF1">
    <property type="entry name" value="SLR1429 PROTEIN"/>
    <property type="match status" value="1"/>
</dbReference>
<evidence type="ECO:0000313" key="3">
    <source>
        <dbReference type="EMBL" id="RJS45852.1"/>
    </source>
</evidence>
<name>A0A3A5H5L9_9ACTN</name>
<keyword evidence="1" id="KW-0863">Zinc-finger</keyword>
<feature type="domain" description="SWIM-type" evidence="2">
    <location>
        <begin position="117"/>
        <end position="152"/>
    </location>
</feature>
<dbReference type="InterPro" id="IPR007527">
    <property type="entry name" value="Znf_SWIM"/>
</dbReference>
<keyword evidence="1" id="KW-0862">Zinc</keyword>
<evidence type="ECO:0000259" key="2">
    <source>
        <dbReference type="PROSITE" id="PS50966"/>
    </source>
</evidence>
<dbReference type="PROSITE" id="PS50966">
    <property type="entry name" value="ZF_SWIM"/>
    <property type="match status" value="1"/>
</dbReference>
<dbReference type="EMBL" id="QYRP01000002">
    <property type="protein sequence ID" value="RJS45852.1"/>
    <property type="molecule type" value="Genomic_DNA"/>
</dbReference>
<dbReference type="RefSeq" id="WP_120059751.1">
    <property type="nucleotide sequence ID" value="NZ_QYRP01000002.1"/>
</dbReference>
<dbReference type="AlphaFoldDB" id="A0A3A5H5L9"/>
<dbReference type="OrthoDB" id="188274at2"/>